<dbReference type="Gene3D" id="3.40.50.150">
    <property type="entry name" value="Vaccinia Virus protein VP39"/>
    <property type="match status" value="1"/>
</dbReference>
<dbReference type="CDD" id="cd02440">
    <property type="entry name" value="AdoMet_MTases"/>
    <property type="match status" value="1"/>
</dbReference>
<protein>
    <submittedName>
        <fullName evidence="1">Protein-N(5)-glutamine methyltransferase PrmC, methylates polypeptide chain release factors RF1 and RF2</fullName>
    </submittedName>
</protein>
<organism evidence="1">
    <name type="scientific">uncultured Nocardioidaceae bacterium</name>
    <dbReference type="NCBI Taxonomy" id="253824"/>
    <lineage>
        <taxon>Bacteria</taxon>
        <taxon>Bacillati</taxon>
        <taxon>Actinomycetota</taxon>
        <taxon>Actinomycetes</taxon>
        <taxon>Propionibacteriales</taxon>
        <taxon>Nocardioidaceae</taxon>
        <taxon>environmental samples</taxon>
    </lineage>
</organism>
<dbReference type="PANTHER" id="PTHR18895">
    <property type="entry name" value="HEMK METHYLTRANSFERASE"/>
    <property type="match status" value="1"/>
</dbReference>
<dbReference type="EMBL" id="CADCUL010000013">
    <property type="protein sequence ID" value="CAA9365151.1"/>
    <property type="molecule type" value="Genomic_DNA"/>
</dbReference>
<dbReference type="GO" id="GO:0008168">
    <property type="term" value="F:methyltransferase activity"/>
    <property type="evidence" value="ECO:0007669"/>
    <property type="project" value="UniProtKB-KW"/>
</dbReference>
<accession>A0A6J4MP55</accession>
<keyword evidence="1" id="KW-0808">Transferase</keyword>
<dbReference type="SUPFAM" id="SSF53335">
    <property type="entry name" value="S-adenosyl-L-methionine-dependent methyltransferases"/>
    <property type="match status" value="1"/>
</dbReference>
<reference evidence="1" key="1">
    <citation type="submission" date="2020-02" db="EMBL/GenBank/DDBJ databases">
        <authorList>
            <person name="Meier V. D."/>
        </authorList>
    </citation>
    <scope>NUCLEOTIDE SEQUENCE</scope>
    <source>
        <strain evidence="1">AVDCRST_MAG21</strain>
    </source>
</reference>
<dbReference type="Pfam" id="PF06325">
    <property type="entry name" value="PrmA"/>
    <property type="match status" value="1"/>
</dbReference>
<proteinExistence type="predicted"/>
<sequence length="249" mass="25837">MGDPVVAQLGAAGCVWAEDEAVVLRASFGPDDLPAAVDRRAAGQPLEHVVGWADFAGVRVRVVPPVFIPRPGAEPLVELTLAALEERPVAVVVDVGCGSGALALAIAAAAPDRATVIGTDIDPDAVACARDNGLTAHRGHLLDALPRRWLGRVDVAVAHLPYVPTSALSEIPRDYRAAETPVALDGGADGLDPLRQVLSQLPRWLSPRGVLVTLTADRQAEGVRAVLLTAGRAGQACASVAGSTFWRIS</sequence>
<name>A0A6J4MP55_9ACTN</name>
<dbReference type="GO" id="GO:0032259">
    <property type="term" value="P:methylation"/>
    <property type="evidence" value="ECO:0007669"/>
    <property type="project" value="UniProtKB-KW"/>
</dbReference>
<keyword evidence="1" id="KW-0489">Methyltransferase</keyword>
<dbReference type="InterPro" id="IPR029063">
    <property type="entry name" value="SAM-dependent_MTases_sf"/>
</dbReference>
<dbReference type="InterPro" id="IPR050320">
    <property type="entry name" value="N5-glutamine_MTase"/>
</dbReference>
<evidence type="ECO:0000313" key="1">
    <source>
        <dbReference type="EMBL" id="CAA9365151.1"/>
    </source>
</evidence>
<dbReference type="PANTHER" id="PTHR18895:SF74">
    <property type="entry name" value="MTRF1L RELEASE FACTOR GLUTAMINE METHYLTRANSFERASE"/>
    <property type="match status" value="1"/>
</dbReference>
<dbReference type="AlphaFoldDB" id="A0A6J4MP55"/>
<gene>
    <name evidence="1" type="ORF">AVDCRST_MAG21-66</name>
</gene>